<dbReference type="InterPro" id="IPR043128">
    <property type="entry name" value="Rev_trsase/Diguanyl_cyclase"/>
</dbReference>
<dbReference type="AlphaFoldDB" id="A0A6A4VP31"/>
<dbReference type="InterPro" id="IPR051320">
    <property type="entry name" value="Viral_Replic_Matur_Polypro"/>
</dbReference>
<evidence type="ECO:0000313" key="2">
    <source>
        <dbReference type="EMBL" id="KAF0292008.1"/>
    </source>
</evidence>
<dbReference type="InterPro" id="IPR000477">
    <property type="entry name" value="RT_dom"/>
</dbReference>
<keyword evidence="3" id="KW-1185">Reference proteome</keyword>
<gene>
    <name evidence="2" type="ORF">FJT64_009954</name>
</gene>
<dbReference type="PROSITE" id="PS50878">
    <property type="entry name" value="RT_POL"/>
    <property type="match status" value="1"/>
</dbReference>
<evidence type="ECO:0000259" key="1">
    <source>
        <dbReference type="PROSITE" id="PS50878"/>
    </source>
</evidence>
<sequence length="523" mass="56131">MSGDEFQCTGSGSADVVTVTGQRARVSVLVVSERPLGVELIIGMSGISSLGGVSVQSPSQVRFCGAAARAPLEVDAPDFSVRFDSAERKWTVAWKWADNSGPECLENSVPQYSVPRSARYEFDTELDTWISNGWLLPYDEQRLGPPRGLVPLMAVQQKNKEKVRPVLDYRELNSHLNAHTAEADVCADQLRKWRRHGRNVAVVDLKKAYLQIHLDESLWPYQTVEIRGQRFYLGRLGFGLSLGPLVMKAVVSAVLAQDPEIQRAVLSYVDDLLVDEDIASAERVVSHFARYGLECKAPERVSDGARLLGLRVRPLRDELHWERDNPVGPPPSPLTRRSVFAWCGRLVAHLPVCGWLRPATAWLKRRANAVTRGWDDMTADRTLQAQVDHVAERVNSDDPAHGVWCVSVGTAVAADTGAAAGTAVAADTGAAVGTAVAADTGAAVGTAVAADTEAAVGTAVAADTGATAVVGAAVAAGTEAAVATGATVDASIAQLHERAGHPGIRRTWYFARRDIAPTITRSQ</sequence>
<comment type="caution">
    <text evidence="2">The sequence shown here is derived from an EMBL/GenBank/DDBJ whole genome shotgun (WGS) entry which is preliminary data.</text>
</comment>
<dbReference type="OrthoDB" id="6376096at2759"/>
<dbReference type="Pfam" id="PF00078">
    <property type="entry name" value="RVT_1"/>
    <property type="match status" value="1"/>
</dbReference>
<protein>
    <recommendedName>
        <fullName evidence="1">Reverse transcriptase domain-containing protein</fullName>
    </recommendedName>
</protein>
<dbReference type="PANTHER" id="PTHR33064">
    <property type="entry name" value="POL PROTEIN"/>
    <property type="match status" value="1"/>
</dbReference>
<feature type="domain" description="Reverse transcriptase" evidence="1">
    <location>
        <begin position="137"/>
        <end position="347"/>
    </location>
</feature>
<accession>A0A6A4VP31</accession>
<dbReference type="Gene3D" id="3.30.70.270">
    <property type="match status" value="1"/>
</dbReference>
<name>A0A6A4VP31_AMPAM</name>
<organism evidence="2 3">
    <name type="scientific">Amphibalanus amphitrite</name>
    <name type="common">Striped barnacle</name>
    <name type="synonym">Balanus amphitrite</name>
    <dbReference type="NCBI Taxonomy" id="1232801"/>
    <lineage>
        <taxon>Eukaryota</taxon>
        <taxon>Metazoa</taxon>
        <taxon>Ecdysozoa</taxon>
        <taxon>Arthropoda</taxon>
        <taxon>Crustacea</taxon>
        <taxon>Multicrustacea</taxon>
        <taxon>Cirripedia</taxon>
        <taxon>Thoracica</taxon>
        <taxon>Thoracicalcarea</taxon>
        <taxon>Balanomorpha</taxon>
        <taxon>Balanoidea</taxon>
        <taxon>Balanidae</taxon>
        <taxon>Amphibalaninae</taxon>
        <taxon>Amphibalanus</taxon>
    </lineage>
</organism>
<dbReference type="PANTHER" id="PTHR33064:SF37">
    <property type="entry name" value="RIBONUCLEASE H"/>
    <property type="match status" value="1"/>
</dbReference>
<dbReference type="GO" id="GO:0071897">
    <property type="term" value="P:DNA biosynthetic process"/>
    <property type="evidence" value="ECO:0007669"/>
    <property type="project" value="UniProtKB-ARBA"/>
</dbReference>
<proteinExistence type="predicted"/>
<dbReference type="Gene3D" id="3.10.10.10">
    <property type="entry name" value="HIV Type 1 Reverse Transcriptase, subunit A, domain 1"/>
    <property type="match status" value="1"/>
</dbReference>
<evidence type="ECO:0000313" key="3">
    <source>
        <dbReference type="Proteomes" id="UP000440578"/>
    </source>
</evidence>
<dbReference type="InterPro" id="IPR043502">
    <property type="entry name" value="DNA/RNA_pol_sf"/>
</dbReference>
<dbReference type="Pfam" id="PF23088">
    <property type="entry name" value="DUF7047"/>
    <property type="match status" value="1"/>
</dbReference>
<dbReference type="SUPFAM" id="SSF56672">
    <property type="entry name" value="DNA/RNA polymerases"/>
    <property type="match status" value="1"/>
</dbReference>
<dbReference type="Proteomes" id="UP000440578">
    <property type="component" value="Unassembled WGS sequence"/>
</dbReference>
<reference evidence="2 3" key="1">
    <citation type="submission" date="2019-07" db="EMBL/GenBank/DDBJ databases">
        <title>Draft genome assembly of a fouling barnacle, Amphibalanus amphitrite (Darwin, 1854): The first reference genome for Thecostraca.</title>
        <authorList>
            <person name="Kim W."/>
        </authorList>
    </citation>
    <scope>NUCLEOTIDE SEQUENCE [LARGE SCALE GENOMIC DNA]</scope>
    <source>
        <strain evidence="2">SNU_AA5</strain>
        <tissue evidence="2">Soma without cirri and trophi</tissue>
    </source>
</reference>
<dbReference type="EMBL" id="VIIS01001845">
    <property type="protein sequence ID" value="KAF0292008.1"/>
    <property type="molecule type" value="Genomic_DNA"/>
</dbReference>
<dbReference type="InterPro" id="IPR055475">
    <property type="entry name" value="DUF7047"/>
</dbReference>